<evidence type="ECO:0000313" key="3">
    <source>
        <dbReference type="Proteomes" id="UP001558713"/>
    </source>
</evidence>
<keyword evidence="1" id="KW-1133">Transmembrane helix</keyword>
<accession>A0ABD1AA61</accession>
<comment type="caution">
    <text evidence="2">The sequence shown here is derived from an EMBL/GenBank/DDBJ whole genome shotgun (WGS) entry which is preliminary data.</text>
</comment>
<protein>
    <submittedName>
        <fullName evidence="2">Protein PLANT CADMIUM RESISTANCE 2</fullName>
    </submittedName>
</protein>
<name>A0ABD1AA61_CARAN</name>
<proteinExistence type="predicted"/>
<organism evidence="2 3">
    <name type="scientific">Cardamine amara subsp. amara</name>
    <dbReference type="NCBI Taxonomy" id="228776"/>
    <lineage>
        <taxon>Eukaryota</taxon>
        <taxon>Viridiplantae</taxon>
        <taxon>Streptophyta</taxon>
        <taxon>Embryophyta</taxon>
        <taxon>Tracheophyta</taxon>
        <taxon>Spermatophyta</taxon>
        <taxon>Magnoliopsida</taxon>
        <taxon>eudicotyledons</taxon>
        <taxon>Gunneridae</taxon>
        <taxon>Pentapetalae</taxon>
        <taxon>rosids</taxon>
        <taxon>malvids</taxon>
        <taxon>Brassicales</taxon>
        <taxon>Brassicaceae</taxon>
        <taxon>Cardamineae</taxon>
        <taxon>Cardamine</taxon>
    </lineage>
</organism>
<evidence type="ECO:0000313" key="2">
    <source>
        <dbReference type="EMBL" id="KAL1203599.1"/>
    </source>
</evidence>
<dbReference type="PANTHER" id="PTHR15907">
    <property type="entry name" value="DUF614 FAMILY PROTEIN-RELATED"/>
    <property type="match status" value="1"/>
</dbReference>
<dbReference type="EMBL" id="JBANAX010000555">
    <property type="protein sequence ID" value="KAL1203599.1"/>
    <property type="molecule type" value="Genomic_DNA"/>
</dbReference>
<keyword evidence="1" id="KW-0472">Membrane</keyword>
<reference evidence="2 3" key="1">
    <citation type="submission" date="2024-04" db="EMBL/GenBank/DDBJ databases">
        <title>Genome assembly C_amara_ONT_v2.</title>
        <authorList>
            <person name="Yant L."/>
            <person name="Moore C."/>
            <person name="Slenker M."/>
        </authorList>
    </citation>
    <scope>NUCLEOTIDE SEQUENCE [LARGE SCALE GENOMIC DNA]</scope>
    <source>
        <tissue evidence="2">Leaf</tissue>
    </source>
</reference>
<sequence length="81" mass="9155">MEAQHFEEKHIAEGEWSTGFWDCFSDCKNCCITCWCPCITFSQIAKIIDRGSTSLSKTGALYACISTVTGCGCIYSYFYRH</sequence>
<dbReference type="Proteomes" id="UP001558713">
    <property type="component" value="Unassembled WGS sequence"/>
</dbReference>
<evidence type="ECO:0000256" key="1">
    <source>
        <dbReference type="SAM" id="Phobius"/>
    </source>
</evidence>
<dbReference type="InterPro" id="IPR006461">
    <property type="entry name" value="PLAC_motif_containing"/>
</dbReference>
<keyword evidence="3" id="KW-1185">Reference proteome</keyword>
<dbReference type="Pfam" id="PF04749">
    <property type="entry name" value="PLAC8"/>
    <property type="match status" value="1"/>
</dbReference>
<dbReference type="NCBIfam" id="TIGR01571">
    <property type="entry name" value="A_thal_Cys_rich"/>
    <property type="match status" value="1"/>
</dbReference>
<gene>
    <name evidence="2" type="ORF">V5N11_033457</name>
</gene>
<feature type="transmembrane region" description="Helical" evidence="1">
    <location>
        <begin position="59"/>
        <end position="78"/>
    </location>
</feature>
<keyword evidence="1" id="KW-0812">Transmembrane</keyword>
<dbReference type="AlphaFoldDB" id="A0ABD1AA61"/>